<organism evidence="8 9">
    <name type="scientific">Vespula pensylvanica</name>
    <name type="common">Western yellow jacket</name>
    <name type="synonym">Wasp</name>
    <dbReference type="NCBI Taxonomy" id="30213"/>
    <lineage>
        <taxon>Eukaryota</taxon>
        <taxon>Metazoa</taxon>
        <taxon>Ecdysozoa</taxon>
        <taxon>Arthropoda</taxon>
        <taxon>Hexapoda</taxon>
        <taxon>Insecta</taxon>
        <taxon>Pterygota</taxon>
        <taxon>Neoptera</taxon>
        <taxon>Endopterygota</taxon>
        <taxon>Hymenoptera</taxon>
        <taxon>Apocrita</taxon>
        <taxon>Aculeata</taxon>
        <taxon>Vespoidea</taxon>
        <taxon>Vespidae</taxon>
        <taxon>Vespinae</taxon>
        <taxon>Vespula</taxon>
    </lineage>
</organism>
<dbReference type="InterPro" id="IPR018629">
    <property type="entry name" value="XK-rel"/>
</dbReference>
<feature type="transmembrane region" description="Helical" evidence="7">
    <location>
        <begin position="40"/>
        <end position="60"/>
    </location>
</feature>
<dbReference type="GO" id="GO:0043652">
    <property type="term" value="P:engulfment of apoptotic cell"/>
    <property type="evidence" value="ECO:0007669"/>
    <property type="project" value="TreeGrafter"/>
</dbReference>
<dbReference type="GO" id="GO:1902742">
    <property type="term" value="P:apoptotic process involved in development"/>
    <property type="evidence" value="ECO:0007669"/>
    <property type="project" value="TreeGrafter"/>
</dbReference>
<evidence type="ECO:0000313" key="9">
    <source>
        <dbReference type="Proteomes" id="UP000600918"/>
    </source>
</evidence>
<keyword evidence="5 7" id="KW-1133">Transmembrane helix</keyword>
<dbReference type="GO" id="GO:0005886">
    <property type="term" value="C:plasma membrane"/>
    <property type="evidence" value="ECO:0007669"/>
    <property type="project" value="UniProtKB-SubCell"/>
</dbReference>
<name>A0A834NSV7_VESPE</name>
<dbReference type="PANTHER" id="PTHR16024">
    <property type="entry name" value="XK-RELATED PROTEIN"/>
    <property type="match status" value="1"/>
</dbReference>
<feature type="transmembrane region" description="Helical" evidence="7">
    <location>
        <begin position="279"/>
        <end position="298"/>
    </location>
</feature>
<keyword evidence="4 7" id="KW-0812">Transmembrane</keyword>
<sequence length="429" mass="50181">MMEERNNKRYTIYIGGIFPAPKFDLDVVDVPPRQPYVSDLYVVFLIASIIMHLIDMAFDINIAVRYLLANKVIYFIWTLFFLLIPSFINVIISRRMQRQDEEIDPDLAQLENRKTCGQAMIKKKICCILAVAFQLAPVIRYYDTLIYALKARKCEKVGDRNGQKRYYFKMLKEDQDVALLRIFECFLEAAPQQVLQLTILLKHYDSDINFEFIHQLGSIITSLLSMGWAMASYNRSIRLAQHDKEIMNIRGSICQFLWYFLVTVSRILMVSLIASIWPLYTALACVCHWIAMTIWILIDSHGILQFCRENNRAPHLTPTITERVYSVLFALVIGLVHIFVYLNVIDSNTLLKHVFFYGLCFFENITANLLWMFNLSIEAKNSWYFPVYIVPCTVPFFLGITAMTLYYTLYHPVRKTHLQLSLRNQDRSL</sequence>
<keyword evidence="6 7" id="KW-0472">Membrane</keyword>
<feature type="transmembrane region" description="Helical" evidence="7">
    <location>
        <begin position="385"/>
        <end position="409"/>
    </location>
</feature>
<dbReference type="AlphaFoldDB" id="A0A834NSV7"/>
<keyword evidence="9" id="KW-1185">Reference proteome</keyword>
<proteinExistence type="inferred from homology"/>
<feature type="transmembrane region" description="Helical" evidence="7">
    <location>
        <begin position="72"/>
        <end position="92"/>
    </location>
</feature>
<feature type="transmembrane region" description="Helical" evidence="7">
    <location>
        <begin position="212"/>
        <end position="231"/>
    </location>
</feature>
<dbReference type="EMBL" id="JACSDY010000010">
    <property type="protein sequence ID" value="KAF7417338.1"/>
    <property type="molecule type" value="Genomic_DNA"/>
</dbReference>
<evidence type="ECO:0000256" key="1">
    <source>
        <dbReference type="ARBA" id="ARBA00004651"/>
    </source>
</evidence>
<evidence type="ECO:0000256" key="3">
    <source>
        <dbReference type="ARBA" id="ARBA00022475"/>
    </source>
</evidence>
<feature type="transmembrane region" description="Helical" evidence="7">
    <location>
        <begin position="252"/>
        <end position="273"/>
    </location>
</feature>
<dbReference type="Pfam" id="PF09815">
    <property type="entry name" value="XK-related"/>
    <property type="match status" value="1"/>
</dbReference>
<dbReference type="Proteomes" id="UP000600918">
    <property type="component" value="Unassembled WGS sequence"/>
</dbReference>
<keyword evidence="3" id="KW-1003">Cell membrane</keyword>
<comment type="subcellular location">
    <subcellularLocation>
        <location evidence="1">Cell membrane</location>
        <topology evidence="1">Multi-pass membrane protein</topology>
    </subcellularLocation>
    <subcellularLocation>
        <location evidence="7">Membrane</location>
        <topology evidence="7">Multi-pass membrane protein</topology>
    </subcellularLocation>
</comment>
<dbReference type="GO" id="GO:0070782">
    <property type="term" value="P:phosphatidylserine exposure on apoptotic cell surface"/>
    <property type="evidence" value="ECO:0007669"/>
    <property type="project" value="TreeGrafter"/>
</dbReference>
<dbReference type="InterPro" id="IPR050895">
    <property type="entry name" value="XK-related_scramblase"/>
</dbReference>
<reference evidence="8" key="1">
    <citation type="journal article" date="2020" name="G3 (Bethesda)">
        <title>High-Quality Assemblies for Three Invasive Social Wasps from the &lt;i&gt;Vespula&lt;/i&gt; Genus.</title>
        <authorList>
            <person name="Harrop T.W.R."/>
            <person name="Guhlin J."/>
            <person name="McLaughlin G.M."/>
            <person name="Permina E."/>
            <person name="Stockwell P."/>
            <person name="Gilligan J."/>
            <person name="Le Lec M.F."/>
            <person name="Gruber M.A.M."/>
            <person name="Quinn O."/>
            <person name="Lovegrove M."/>
            <person name="Duncan E.J."/>
            <person name="Remnant E.J."/>
            <person name="Van Eeckhoven J."/>
            <person name="Graham B."/>
            <person name="Knapp R.A."/>
            <person name="Langford K.W."/>
            <person name="Kronenberg Z."/>
            <person name="Press M.O."/>
            <person name="Eacker S.M."/>
            <person name="Wilson-Rankin E.E."/>
            <person name="Purcell J."/>
            <person name="Lester P.J."/>
            <person name="Dearden P.K."/>
        </authorList>
    </citation>
    <scope>NUCLEOTIDE SEQUENCE</scope>
    <source>
        <strain evidence="8">Volc-1</strain>
    </source>
</reference>
<dbReference type="OrthoDB" id="6136301at2759"/>
<protein>
    <recommendedName>
        <fullName evidence="7">XK-related protein</fullName>
    </recommendedName>
</protein>
<feature type="transmembrane region" description="Helical" evidence="7">
    <location>
        <begin position="354"/>
        <end position="373"/>
    </location>
</feature>
<feature type="transmembrane region" description="Helical" evidence="7">
    <location>
        <begin position="125"/>
        <end position="142"/>
    </location>
</feature>
<accession>A0A834NSV7</accession>
<evidence type="ECO:0000313" key="8">
    <source>
        <dbReference type="EMBL" id="KAF7417338.1"/>
    </source>
</evidence>
<evidence type="ECO:0000256" key="4">
    <source>
        <dbReference type="ARBA" id="ARBA00022692"/>
    </source>
</evidence>
<comment type="similarity">
    <text evidence="2 7">Belongs to the XK family.</text>
</comment>
<comment type="caution">
    <text evidence="8">The sequence shown here is derived from an EMBL/GenBank/DDBJ whole genome shotgun (WGS) entry which is preliminary data.</text>
</comment>
<feature type="transmembrane region" description="Helical" evidence="7">
    <location>
        <begin position="324"/>
        <end position="342"/>
    </location>
</feature>
<evidence type="ECO:0000256" key="2">
    <source>
        <dbReference type="ARBA" id="ARBA00008789"/>
    </source>
</evidence>
<evidence type="ECO:0000256" key="6">
    <source>
        <dbReference type="ARBA" id="ARBA00023136"/>
    </source>
</evidence>
<dbReference type="PANTHER" id="PTHR16024:SF6">
    <property type="entry name" value="XK-RELATED PROTEIN"/>
    <property type="match status" value="1"/>
</dbReference>
<gene>
    <name evidence="8" type="ORF">H0235_011869</name>
</gene>
<evidence type="ECO:0000256" key="7">
    <source>
        <dbReference type="RuleBase" id="RU910716"/>
    </source>
</evidence>
<evidence type="ECO:0000256" key="5">
    <source>
        <dbReference type="ARBA" id="ARBA00022989"/>
    </source>
</evidence>